<evidence type="ECO:0000313" key="5">
    <source>
        <dbReference type="Proteomes" id="UP000177960"/>
    </source>
</evidence>
<feature type="domain" description="Carbohydrate kinase PfkB" evidence="3">
    <location>
        <begin position="39"/>
        <end position="328"/>
    </location>
</feature>
<dbReference type="Gene3D" id="3.40.1190.20">
    <property type="match status" value="1"/>
</dbReference>
<dbReference type="PANTHER" id="PTHR10584:SF166">
    <property type="entry name" value="RIBOKINASE"/>
    <property type="match status" value="1"/>
</dbReference>
<sequence>MIFDIVTIGSVTRDNFLESDYEIIKWLKAPSGEALILPFGEKLEVEKVYSTIGGNSANASITFARQGFKAACFGKIGNDLSGREIKERLRKEKVRPLFAVSKVKPTAYSVLLLKGGERTILGYHGASDMMTSGDIPWKSLKAKWWYLSLAGESDKFLKPLLLFARKNKIKVAFNPSGHHIRHKRKEILSVLKDLAFLVLNKSEAADLLRISFKKEKEVFKKLDKLTPGIVAVTDGSSGVIVSDGKYLYKAGIFSEKKLADRTGAGDAFGSGFVAGFMEKLQDCNITELQKSKDKLVISNLQSAIKYSIRLASANATSVVEKVGATEGILTKNQFQSARWKSFPVKISQLR</sequence>
<dbReference type="PRINTS" id="PR00990">
    <property type="entry name" value="RIBOKINASE"/>
</dbReference>
<proteinExistence type="predicted"/>
<comment type="caution">
    <text evidence="4">The sequence shown here is derived from an EMBL/GenBank/DDBJ whole genome shotgun (WGS) entry which is preliminary data.</text>
</comment>
<dbReference type="AlphaFoldDB" id="A0A1G1ZFN8"/>
<evidence type="ECO:0000259" key="3">
    <source>
        <dbReference type="Pfam" id="PF00294"/>
    </source>
</evidence>
<evidence type="ECO:0000313" key="4">
    <source>
        <dbReference type="EMBL" id="OGY63372.1"/>
    </source>
</evidence>
<dbReference type="InterPro" id="IPR002139">
    <property type="entry name" value="Ribo/fructo_kinase"/>
</dbReference>
<name>A0A1G1ZFN8_9BACT</name>
<dbReference type="GO" id="GO:0006796">
    <property type="term" value="P:phosphate-containing compound metabolic process"/>
    <property type="evidence" value="ECO:0007669"/>
    <property type="project" value="UniProtKB-ARBA"/>
</dbReference>
<dbReference type="Proteomes" id="UP000177960">
    <property type="component" value="Unassembled WGS sequence"/>
</dbReference>
<keyword evidence="2" id="KW-0418">Kinase</keyword>
<keyword evidence="1" id="KW-0808">Transferase</keyword>
<organism evidence="4 5">
    <name type="scientific">Candidatus Harrisonbacteria bacterium RIFCSPHIGHO2_02_FULL_42_16</name>
    <dbReference type="NCBI Taxonomy" id="1798404"/>
    <lineage>
        <taxon>Bacteria</taxon>
        <taxon>Candidatus Harrisoniibacteriota</taxon>
    </lineage>
</organism>
<evidence type="ECO:0000256" key="2">
    <source>
        <dbReference type="ARBA" id="ARBA00022777"/>
    </source>
</evidence>
<dbReference type="GO" id="GO:0016301">
    <property type="term" value="F:kinase activity"/>
    <property type="evidence" value="ECO:0007669"/>
    <property type="project" value="UniProtKB-KW"/>
</dbReference>
<dbReference type="STRING" id="1798404.A3B92_02055"/>
<dbReference type="SUPFAM" id="SSF53613">
    <property type="entry name" value="Ribokinase-like"/>
    <property type="match status" value="1"/>
</dbReference>
<dbReference type="Pfam" id="PF00294">
    <property type="entry name" value="PfkB"/>
    <property type="match status" value="1"/>
</dbReference>
<protein>
    <recommendedName>
        <fullName evidence="3">Carbohydrate kinase PfkB domain-containing protein</fullName>
    </recommendedName>
</protein>
<dbReference type="EMBL" id="MHJG01000023">
    <property type="protein sequence ID" value="OGY63372.1"/>
    <property type="molecule type" value="Genomic_DNA"/>
</dbReference>
<accession>A0A1G1ZFN8</accession>
<gene>
    <name evidence="4" type="ORF">A3B92_02055</name>
</gene>
<dbReference type="PANTHER" id="PTHR10584">
    <property type="entry name" value="SUGAR KINASE"/>
    <property type="match status" value="1"/>
</dbReference>
<dbReference type="InterPro" id="IPR029056">
    <property type="entry name" value="Ribokinase-like"/>
</dbReference>
<dbReference type="InterPro" id="IPR011611">
    <property type="entry name" value="PfkB_dom"/>
</dbReference>
<reference evidence="4 5" key="1">
    <citation type="journal article" date="2016" name="Nat. Commun.">
        <title>Thousands of microbial genomes shed light on interconnected biogeochemical processes in an aquifer system.</title>
        <authorList>
            <person name="Anantharaman K."/>
            <person name="Brown C.T."/>
            <person name="Hug L.A."/>
            <person name="Sharon I."/>
            <person name="Castelle C.J."/>
            <person name="Probst A.J."/>
            <person name="Thomas B.C."/>
            <person name="Singh A."/>
            <person name="Wilkins M.J."/>
            <person name="Karaoz U."/>
            <person name="Brodie E.L."/>
            <person name="Williams K.H."/>
            <person name="Hubbard S.S."/>
            <person name="Banfield J.F."/>
        </authorList>
    </citation>
    <scope>NUCLEOTIDE SEQUENCE [LARGE SCALE GENOMIC DNA]</scope>
</reference>
<evidence type="ECO:0000256" key="1">
    <source>
        <dbReference type="ARBA" id="ARBA00022679"/>
    </source>
</evidence>